<protein>
    <submittedName>
        <fullName evidence="1">GGDEF domain-containing protein</fullName>
    </submittedName>
</protein>
<dbReference type="KEGG" id="aaco:K1I37_19495"/>
<name>T0BRE3_ALIAG</name>
<dbReference type="Proteomes" id="UP000829401">
    <property type="component" value="Chromosome"/>
</dbReference>
<dbReference type="RefSeq" id="WP_021297679.1">
    <property type="nucleotide sequence ID" value="NZ_AURB01000158.1"/>
</dbReference>
<proteinExistence type="predicted"/>
<accession>A0A9E6ZND7</accession>
<dbReference type="OrthoDB" id="1952191at2"/>
<organism evidence="1 2">
    <name type="scientific">Alicyclobacillus acidoterrestris (strain ATCC 49025 / DSM 3922 / CIP 106132 / NCIMB 13137 / GD3B)</name>
    <dbReference type="NCBI Taxonomy" id="1356854"/>
    <lineage>
        <taxon>Bacteria</taxon>
        <taxon>Bacillati</taxon>
        <taxon>Bacillota</taxon>
        <taxon>Bacilli</taxon>
        <taxon>Bacillales</taxon>
        <taxon>Alicyclobacillaceae</taxon>
        <taxon>Alicyclobacillus</taxon>
    </lineage>
</organism>
<gene>
    <name evidence="1" type="ORF">K1I37_19495</name>
</gene>
<reference evidence="2" key="1">
    <citation type="journal article" date="2022" name="G3 (Bethesda)">
        <title>Unveiling the complete genome sequence of Alicyclobacillus acidoterrestris DSM 3922T, a taint-producing strain.</title>
        <authorList>
            <person name="Leonardo I.C."/>
            <person name="Barreto Crespo M.T."/>
            <person name="Gaspar F.B."/>
        </authorList>
    </citation>
    <scope>NUCLEOTIDE SEQUENCE [LARGE SCALE GENOMIC DNA]</scope>
    <source>
        <strain evidence="2">DSM 3922</strain>
    </source>
</reference>
<evidence type="ECO:0000313" key="1">
    <source>
        <dbReference type="EMBL" id="UNO48794.1"/>
    </source>
</evidence>
<accession>T0BRE3</accession>
<keyword evidence="2" id="KW-1185">Reference proteome</keyword>
<dbReference type="EMBL" id="CP080467">
    <property type="protein sequence ID" value="UNO48794.1"/>
    <property type="molecule type" value="Genomic_DNA"/>
</dbReference>
<dbReference type="eggNOG" id="COG3706">
    <property type="taxonomic scope" value="Bacteria"/>
</dbReference>
<sequence>MNRVSFIGLYAIQLAVISLLAVLYPARVFVLLGLIAVAFAVVSYYAKPMYGFIVLTAGIACVGFSFVLISWIAPTGLEHQAIFIAKHMVITVLYTTTWLTATFTRRMVLQYRQAIERVEQLEKYTLTQGVLTVNEFQYRLDDVYTGARRRGEGAYVLFLHVIKDKRSFQLVDTLVAQLERAALQSVRSKFDIVGKLADDTIGLVLQNTDARGVSIVTDRFFHLLSEQLNAKATEMLEISPYHLIDQWGEIVRLLEAYYPRGTFVDRSAL</sequence>
<evidence type="ECO:0000313" key="2">
    <source>
        <dbReference type="Proteomes" id="UP000829401"/>
    </source>
</evidence>
<dbReference type="AlphaFoldDB" id="T0BRE3"/>
<dbReference type="STRING" id="1356854.N007_13125"/>